<dbReference type="Proteomes" id="UP000002630">
    <property type="component" value="Linkage Group LG16"/>
</dbReference>
<feature type="compositionally biased region" description="Low complexity" evidence="1">
    <location>
        <begin position="44"/>
        <end position="60"/>
    </location>
</feature>
<feature type="region of interest" description="Disordered" evidence="1">
    <location>
        <begin position="278"/>
        <end position="597"/>
    </location>
</feature>
<feature type="region of interest" description="Disordered" evidence="1">
    <location>
        <begin position="38"/>
        <end position="62"/>
    </location>
</feature>
<feature type="compositionally biased region" description="Basic and acidic residues" evidence="1">
    <location>
        <begin position="524"/>
        <end position="563"/>
    </location>
</feature>
<dbReference type="EMBL" id="FN649741">
    <property type="protein sequence ID" value="CBN75042.1"/>
    <property type="molecule type" value="Genomic_DNA"/>
</dbReference>
<evidence type="ECO:0000313" key="3">
    <source>
        <dbReference type="Proteomes" id="UP000002630"/>
    </source>
</evidence>
<organism evidence="2 3">
    <name type="scientific">Ectocarpus siliculosus</name>
    <name type="common">Brown alga</name>
    <name type="synonym">Conferva siliculosa</name>
    <dbReference type="NCBI Taxonomy" id="2880"/>
    <lineage>
        <taxon>Eukaryota</taxon>
        <taxon>Sar</taxon>
        <taxon>Stramenopiles</taxon>
        <taxon>Ochrophyta</taxon>
        <taxon>PX clade</taxon>
        <taxon>Phaeophyceae</taxon>
        <taxon>Ectocarpales</taxon>
        <taxon>Ectocarpaceae</taxon>
        <taxon>Ectocarpus</taxon>
    </lineage>
</organism>
<feature type="compositionally biased region" description="Low complexity" evidence="1">
    <location>
        <begin position="147"/>
        <end position="163"/>
    </location>
</feature>
<gene>
    <name evidence="2" type="ORF">Esi_0064_0107</name>
</gene>
<feature type="region of interest" description="Disordered" evidence="1">
    <location>
        <begin position="136"/>
        <end position="168"/>
    </location>
</feature>
<dbReference type="InParanoid" id="D8LRD7"/>
<name>D8LRD7_ECTSI</name>
<proteinExistence type="predicted"/>
<dbReference type="AlphaFoldDB" id="D8LRD7"/>
<sequence length="650" mass="70054">MTLREQLQKLVSQKLAAKGELDHAGLLALETLSKMAPEGEVDPVGGSSAGGSSSVGGVVDSRPRRILPPGIEKLTKFSGKDPGAVSDVLNRFHSLVVAALPGSSPGTVNKALNRDVVFVLEGAALKFFKSLKAGQMEWEPTPPPSLQQRGAEAGAGGVQQQAGKPPFRPPSTWAEVYNAFHDHYLPADGIARTSDTLFSLSQAADESVPTLVQRQMGLTNHLSRLIEANGGQTTFWEAIMIRLFERALRADLQRLQHAEPPCPTFQESVDRADRNALRLEKEKSKRRNDAGEGGGGGERPPEDNRLHHGTRPQDSSSSGAGEGKEGVQSSGGLKAPALVRSSSSSARGPLTVSGTGEDVAPVVGGFLPPHRKRENDAGGGGAGEGRGGDRLQHGSKTQRSSDVGDGKEVVHGWGGLKGAAHARSSSSSSVVRGQLTVPGGVESEAVPVGGFQTRHGRSADRNDGGDRERVESILSDDGSRSTPAWQDEPEEHVVPGGSGEWGDGGEVKQDRSRGSRGKKKSQKRTRDWQEGQGRKRDKQEDQAPSRDSQEDQNRTRDRQEGQHARAQHRPSQPHRRRQPDPDNIPPCTNPGCKARRKTHSSNICFYHPDPAHARRNRMRRKDIFLKNHAVEDAGNDAGNWPHNNFDKLEF</sequence>
<feature type="compositionally biased region" description="Basic and acidic residues" evidence="1">
    <location>
        <begin position="457"/>
        <end position="471"/>
    </location>
</feature>
<dbReference type="OrthoDB" id="10346064at2759"/>
<protein>
    <submittedName>
        <fullName evidence="2">Uncharacterized protein</fullName>
    </submittedName>
</protein>
<feature type="compositionally biased region" description="Basic and acidic residues" evidence="1">
    <location>
        <begin position="278"/>
        <end position="290"/>
    </location>
</feature>
<evidence type="ECO:0000256" key="1">
    <source>
        <dbReference type="SAM" id="MobiDB-lite"/>
    </source>
</evidence>
<evidence type="ECO:0000313" key="2">
    <source>
        <dbReference type="EMBL" id="CBN75042.1"/>
    </source>
</evidence>
<feature type="compositionally biased region" description="Basic residues" evidence="1">
    <location>
        <begin position="514"/>
        <end position="523"/>
    </location>
</feature>
<feature type="compositionally biased region" description="Basic residues" evidence="1">
    <location>
        <begin position="565"/>
        <end position="577"/>
    </location>
</feature>
<accession>D8LRD7</accession>
<reference evidence="2 3" key="1">
    <citation type="journal article" date="2010" name="Nature">
        <title>The Ectocarpus genome and the independent evolution of multicellularity in brown algae.</title>
        <authorList>
            <person name="Cock J.M."/>
            <person name="Sterck L."/>
            <person name="Rouze P."/>
            <person name="Scornet D."/>
            <person name="Allen A.E."/>
            <person name="Amoutzias G."/>
            <person name="Anthouard V."/>
            <person name="Artiguenave F."/>
            <person name="Aury J.M."/>
            <person name="Badger J.H."/>
            <person name="Beszteri B."/>
            <person name="Billiau K."/>
            <person name="Bonnet E."/>
            <person name="Bothwell J.H."/>
            <person name="Bowler C."/>
            <person name="Boyen C."/>
            <person name="Brownlee C."/>
            <person name="Carrano C.J."/>
            <person name="Charrier B."/>
            <person name="Cho G.Y."/>
            <person name="Coelho S.M."/>
            <person name="Collen J."/>
            <person name="Corre E."/>
            <person name="Da Silva C."/>
            <person name="Delage L."/>
            <person name="Delaroque N."/>
            <person name="Dittami S.M."/>
            <person name="Doulbeau S."/>
            <person name="Elias M."/>
            <person name="Farnham G."/>
            <person name="Gachon C.M."/>
            <person name="Gschloessl B."/>
            <person name="Heesch S."/>
            <person name="Jabbari K."/>
            <person name="Jubin C."/>
            <person name="Kawai H."/>
            <person name="Kimura K."/>
            <person name="Kloareg B."/>
            <person name="Kupper F.C."/>
            <person name="Lang D."/>
            <person name="Le Bail A."/>
            <person name="Leblanc C."/>
            <person name="Lerouge P."/>
            <person name="Lohr M."/>
            <person name="Lopez P.J."/>
            <person name="Martens C."/>
            <person name="Maumus F."/>
            <person name="Michel G."/>
            <person name="Miranda-Saavedra D."/>
            <person name="Morales J."/>
            <person name="Moreau H."/>
            <person name="Motomura T."/>
            <person name="Nagasato C."/>
            <person name="Napoli C.A."/>
            <person name="Nelson D.R."/>
            <person name="Nyvall-Collen P."/>
            <person name="Peters A.F."/>
            <person name="Pommier C."/>
            <person name="Potin P."/>
            <person name="Poulain J."/>
            <person name="Quesneville H."/>
            <person name="Read B."/>
            <person name="Rensing S.A."/>
            <person name="Ritter A."/>
            <person name="Rousvoal S."/>
            <person name="Samanta M."/>
            <person name="Samson G."/>
            <person name="Schroeder D.C."/>
            <person name="Segurens B."/>
            <person name="Strittmatter M."/>
            <person name="Tonon T."/>
            <person name="Tregear J.W."/>
            <person name="Valentin K."/>
            <person name="von Dassow P."/>
            <person name="Yamagishi T."/>
            <person name="Van de Peer Y."/>
            <person name="Wincker P."/>
        </authorList>
    </citation>
    <scope>NUCLEOTIDE SEQUENCE [LARGE SCALE GENOMIC DNA]</scope>
    <source>
        <strain evidence="3">Ec32 / CCAP1310/4</strain>
    </source>
</reference>
<dbReference type="EMBL" id="FN648863">
    <property type="protein sequence ID" value="CBN75042.1"/>
    <property type="molecule type" value="Genomic_DNA"/>
</dbReference>
<keyword evidence="3" id="KW-1185">Reference proteome</keyword>